<dbReference type="EMBL" id="BMCP01000001">
    <property type="protein sequence ID" value="GGE30650.1"/>
    <property type="molecule type" value="Genomic_DNA"/>
</dbReference>
<name>A0A8J2VNG4_9RHOB</name>
<proteinExistence type="predicted"/>
<reference evidence="1" key="2">
    <citation type="submission" date="2020-09" db="EMBL/GenBank/DDBJ databases">
        <authorList>
            <person name="Sun Q."/>
            <person name="Sedlacek I."/>
        </authorList>
    </citation>
    <scope>NUCLEOTIDE SEQUENCE</scope>
    <source>
        <strain evidence="1">CCM 7684</strain>
    </source>
</reference>
<dbReference type="PIRSF" id="PIRSF030820">
    <property type="entry name" value="UCP030820"/>
    <property type="match status" value="1"/>
</dbReference>
<dbReference type="RefSeq" id="WP_188408102.1">
    <property type="nucleotide sequence ID" value="NZ_BMCP01000001.1"/>
</dbReference>
<accession>A0A8J2VNG4</accession>
<protein>
    <submittedName>
        <fullName evidence="1">Oxidoreductase</fullName>
    </submittedName>
</protein>
<organism evidence="1 2">
    <name type="scientific">Agaricicola taiwanensis</name>
    <dbReference type="NCBI Taxonomy" id="591372"/>
    <lineage>
        <taxon>Bacteria</taxon>
        <taxon>Pseudomonadati</taxon>
        <taxon>Pseudomonadota</taxon>
        <taxon>Alphaproteobacteria</taxon>
        <taxon>Rhodobacterales</taxon>
        <taxon>Paracoccaceae</taxon>
        <taxon>Agaricicola</taxon>
    </lineage>
</organism>
<dbReference type="Proteomes" id="UP000602745">
    <property type="component" value="Unassembled WGS sequence"/>
</dbReference>
<gene>
    <name evidence="1" type="ORF">GCM10007276_04830</name>
</gene>
<dbReference type="AlphaFoldDB" id="A0A8J2VNG4"/>
<dbReference type="Pfam" id="PF06073">
    <property type="entry name" value="DUF934"/>
    <property type="match status" value="1"/>
</dbReference>
<evidence type="ECO:0000313" key="2">
    <source>
        <dbReference type="Proteomes" id="UP000602745"/>
    </source>
</evidence>
<dbReference type="InterPro" id="IPR008318">
    <property type="entry name" value="UCP030820"/>
</dbReference>
<reference evidence="1" key="1">
    <citation type="journal article" date="2014" name="Int. J. Syst. Evol. Microbiol.">
        <title>Complete genome sequence of Corynebacterium casei LMG S-19264T (=DSM 44701T), isolated from a smear-ripened cheese.</title>
        <authorList>
            <consortium name="US DOE Joint Genome Institute (JGI-PGF)"/>
            <person name="Walter F."/>
            <person name="Albersmeier A."/>
            <person name="Kalinowski J."/>
            <person name="Ruckert C."/>
        </authorList>
    </citation>
    <scope>NUCLEOTIDE SEQUENCE</scope>
    <source>
        <strain evidence="1">CCM 7684</strain>
    </source>
</reference>
<comment type="caution">
    <text evidence="1">The sequence shown here is derived from an EMBL/GenBank/DDBJ whole genome shotgun (WGS) entry which is preliminary data.</text>
</comment>
<evidence type="ECO:0000313" key="1">
    <source>
        <dbReference type="EMBL" id="GGE30650.1"/>
    </source>
</evidence>
<sequence length="167" mass="18789">MSLIKDDRKVADIFTRIDNDAAMPESGSVLVTAERLEAEWEALASRADPVGVIWPNNRPVVDLAPYLSGLAVVALVFPIFRDGRAYTQARHLRERHGYAGELRATGNVLRDQFLMMHRAGFDAFEVTKPGDDDAFTEALRRYTMFYQPAVDGRQTVLRQRLHSRGIG</sequence>
<keyword evidence="2" id="KW-1185">Reference proteome</keyword>